<dbReference type="GO" id="GO:0004334">
    <property type="term" value="F:fumarylacetoacetase activity"/>
    <property type="evidence" value="ECO:0007669"/>
    <property type="project" value="UniProtKB-EC"/>
</dbReference>
<feature type="active site" description="Proton acceptor" evidence="12">
    <location>
        <position position="145"/>
    </location>
</feature>
<keyword evidence="10" id="KW-0828">Tyrosine catabolism</keyword>
<reference evidence="17 18" key="1">
    <citation type="submission" date="2017-10" db="EMBL/GenBank/DDBJ databases">
        <title>Draft genome of Longimonas halophila.</title>
        <authorList>
            <person name="Goh K.M."/>
            <person name="Shamsir M.S."/>
            <person name="Lim S.W."/>
        </authorList>
    </citation>
    <scope>NUCLEOTIDE SEQUENCE [LARGE SCALE GENOMIC DNA]</scope>
    <source>
        <strain evidence="17 18">KCTC 42399</strain>
    </source>
</reference>
<evidence type="ECO:0000256" key="5">
    <source>
        <dbReference type="ARBA" id="ARBA00012094"/>
    </source>
</evidence>
<feature type="binding site" evidence="13">
    <location>
        <position position="140"/>
    </location>
    <ligand>
        <name>substrate</name>
    </ligand>
</feature>
<evidence type="ECO:0000256" key="10">
    <source>
        <dbReference type="ARBA" id="ARBA00022878"/>
    </source>
</evidence>
<dbReference type="InterPro" id="IPR015377">
    <property type="entry name" value="Fumarylacetoacetase_N"/>
</dbReference>
<evidence type="ECO:0000256" key="7">
    <source>
        <dbReference type="ARBA" id="ARBA00022801"/>
    </source>
</evidence>
<dbReference type="EC" id="3.7.1.2" evidence="5"/>
<dbReference type="SUPFAM" id="SSF56529">
    <property type="entry name" value="FAH"/>
    <property type="match status" value="1"/>
</dbReference>
<evidence type="ECO:0000259" key="16">
    <source>
        <dbReference type="Pfam" id="PF09298"/>
    </source>
</evidence>
<dbReference type="Proteomes" id="UP000221024">
    <property type="component" value="Unassembled WGS sequence"/>
</dbReference>
<feature type="binding site" evidence="14">
    <location>
        <position position="211"/>
    </location>
    <ligand>
        <name>Ca(2+)</name>
        <dbReference type="ChEBI" id="CHEBI:29108"/>
    </ligand>
</feature>
<name>A0A2H3NQ94_9BACT</name>
<dbReference type="GO" id="GO:0006559">
    <property type="term" value="P:L-phenylalanine catabolic process"/>
    <property type="evidence" value="ECO:0007669"/>
    <property type="project" value="UniProtKB-UniPathway"/>
</dbReference>
<feature type="binding site" evidence="14">
    <location>
        <position position="245"/>
    </location>
    <ligand>
        <name>Mg(2+)</name>
        <dbReference type="ChEBI" id="CHEBI:18420"/>
    </ligand>
</feature>
<feature type="domain" description="Fumarylacetoacetase-like C-terminal" evidence="15">
    <location>
        <begin position="137"/>
        <end position="421"/>
    </location>
</feature>
<proteinExistence type="inferred from homology"/>
<comment type="pathway">
    <text evidence="3">Amino-acid degradation; L-phenylalanine degradation; acetoacetate and fumarate from L-phenylalanine: step 6/6.</text>
</comment>
<comment type="cofactor">
    <cofactor evidence="1 14">
        <name>Ca(2+)</name>
        <dbReference type="ChEBI" id="CHEBI:29108"/>
    </cofactor>
</comment>
<dbReference type="PANTHER" id="PTHR43069">
    <property type="entry name" value="FUMARYLACETOACETASE"/>
    <property type="match status" value="1"/>
</dbReference>
<evidence type="ECO:0000256" key="6">
    <source>
        <dbReference type="ARBA" id="ARBA00022723"/>
    </source>
</evidence>
<gene>
    <name evidence="17" type="primary">fahA</name>
    <name evidence="17" type="ORF">CRI93_07200</name>
</gene>
<sequence length="432" mass="47467">MSSTPIPASDASFLDVPSDHPFPIQNLPYGIFRPDAQAEPCVGVAIGDHVVDLAALAEAGLFDHDALDADNHPFHADTLNPFMALGRPVWRAARSTVHHLLKSDTATLRDDESLRSRVLHAQDDVTMLLPVEVGDYTDFYSSREHATNIGTMFRGPENALKPNWLHLPVGYHGRASSVVVSGTPIQRPCGQRKPDDDAPPTYGPSQLLDFELEMGFFVGTGNALGTPIQAKDAESHIFGLSLVNDWSARDIQKWEYVPLGPFLGKSFATTVSPWVVPMDALEPFRTDGPEQDPEPLPYLQPNDRANFDIELEVQLQTPEMDAPHTISQTNFNYMYWSMRQQLAHHTVNGCNTRPGDLMASGTISGPTEDSYGSMLELAWRGTKPIQMPDGSERSFLQDGDRVIMRGWAQGNGFRIGLGTTEGVVQPAQPLDA</sequence>
<dbReference type="InterPro" id="IPR036663">
    <property type="entry name" value="Fumarylacetoacetase_C_sf"/>
</dbReference>
<evidence type="ECO:0000256" key="12">
    <source>
        <dbReference type="PIRSR" id="PIRSR605959-1"/>
    </source>
</evidence>
<keyword evidence="11" id="KW-0585">Phenylalanine catabolism</keyword>
<comment type="caution">
    <text evidence="17">The sequence shown here is derived from an EMBL/GenBank/DDBJ whole genome shotgun (WGS) entry which is preliminary data.</text>
</comment>
<evidence type="ECO:0000256" key="4">
    <source>
        <dbReference type="ARBA" id="ARBA00010211"/>
    </source>
</evidence>
<dbReference type="SUPFAM" id="SSF63433">
    <property type="entry name" value="Fumarylacetoacetate hydrolase, FAH, N-terminal domain"/>
    <property type="match status" value="1"/>
</dbReference>
<comment type="cofactor">
    <cofactor evidence="2 14">
        <name>Mg(2+)</name>
        <dbReference type="ChEBI" id="CHEBI:18420"/>
    </cofactor>
</comment>
<evidence type="ECO:0000313" key="18">
    <source>
        <dbReference type="Proteomes" id="UP000221024"/>
    </source>
</evidence>
<dbReference type="AlphaFoldDB" id="A0A2H3NQ94"/>
<dbReference type="GO" id="GO:1902000">
    <property type="term" value="P:homogentisate catabolic process"/>
    <property type="evidence" value="ECO:0007669"/>
    <property type="project" value="TreeGrafter"/>
</dbReference>
<dbReference type="FunFam" id="3.90.850.10:FF:000004">
    <property type="entry name" value="Fumarylacetoacetase"/>
    <property type="match status" value="1"/>
</dbReference>
<dbReference type="OrthoDB" id="3766879at2"/>
<keyword evidence="6 14" id="KW-0479">Metal-binding</keyword>
<dbReference type="InterPro" id="IPR036462">
    <property type="entry name" value="Fumarylacetoacetase_N_sf"/>
</dbReference>
<evidence type="ECO:0000313" key="17">
    <source>
        <dbReference type="EMBL" id="PEN07763.1"/>
    </source>
</evidence>
<dbReference type="Gene3D" id="3.90.850.10">
    <property type="entry name" value="Fumarylacetoacetase-like, C-terminal domain"/>
    <property type="match status" value="1"/>
</dbReference>
<dbReference type="EMBL" id="PDEP01000005">
    <property type="protein sequence ID" value="PEN07763.1"/>
    <property type="molecule type" value="Genomic_DNA"/>
</dbReference>
<dbReference type="PANTHER" id="PTHR43069:SF2">
    <property type="entry name" value="FUMARYLACETOACETASE"/>
    <property type="match status" value="1"/>
</dbReference>
<evidence type="ECO:0000256" key="13">
    <source>
        <dbReference type="PIRSR" id="PIRSR605959-2"/>
    </source>
</evidence>
<evidence type="ECO:0000256" key="11">
    <source>
        <dbReference type="ARBA" id="ARBA00023232"/>
    </source>
</evidence>
<comment type="similarity">
    <text evidence="4">Belongs to the FAH family.</text>
</comment>
<feature type="binding site" evidence="14">
    <location>
        <position position="245"/>
    </location>
    <ligand>
        <name>Ca(2+)</name>
        <dbReference type="ChEBI" id="CHEBI:29108"/>
    </ligand>
</feature>
<dbReference type="NCBIfam" id="TIGR01266">
    <property type="entry name" value="fum_ac_acetase"/>
    <property type="match status" value="1"/>
</dbReference>
<dbReference type="UniPathway" id="UPA00139">
    <property type="reaction ID" value="UER00341"/>
</dbReference>
<evidence type="ECO:0000259" key="15">
    <source>
        <dbReference type="Pfam" id="PF01557"/>
    </source>
</evidence>
<accession>A0A2H3NQ94</accession>
<keyword evidence="7" id="KW-0378">Hydrolase</keyword>
<evidence type="ECO:0000256" key="8">
    <source>
        <dbReference type="ARBA" id="ARBA00022837"/>
    </source>
</evidence>
<feature type="binding site" evidence="14">
    <location>
        <position position="138"/>
    </location>
    <ligand>
        <name>Ca(2+)</name>
        <dbReference type="ChEBI" id="CHEBI:29108"/>
    </ligand>
</feature>
<dbReference type="GO" id="GO:0006572">
    <property type="term" value="P:L-tyrosine catabolic process"/>
    <property type="evidence" value="ECO:0007669"/>
    <property type="project" value="UniProtKB-KW"/>
</dbReference>
<dbReference type="Gene3D" id="2.30.30.230">
    <property type="entry name" value="Fumarylacetoacetase, N-terminal domain"/>
    <property type="match status" value="1"/>
</dbReference>
<organism evidence="17 18">
    <name type="scientific">Longimonas halophila</name>
    <dbReference type="NCBI Taxonomy" id="1469170"/>
    <lineage>
        <taxon>Bacteria</taxon>
        <taxon>Pseudomonadati</taxon>
        <taxon>Rhodothermota</taxon>
        <taxon>Rhodothermia</taxon>
        <taxon>Rhodothermales</taxon>
        <taxon>Salisaetaceae</taxon>
        <taxon>Longimonas</taxon>
    </lineage>
</organism>
<evidence type="ECO:0000256" key="14">
    <source>
        <dbReference type="PIRSR" id="PIRSR605959-3"/>
    </source>
</evidence>
<dbReference type="InterPro" id="IPR011234">
    <property type="entry name" value="Fumarylacetoacetase-like_C"/>
</dbReference>
<keyword evidence="18" id="KW-1185">Reference proteome</keyword>
<feature type="domain" description="Fumarylacetoacetase N-terminal" evidence="16">
    <location>
        <begin position="25"/>
        <end position="130"/>
    </location>
</feature>
<dbReference type="Pfam" id="PF01557">
    <property type="entry name" value="FAA_hydrolase"/>
    <property type="match status" value="1"/>
</dbReference>
<evidence type="ECO:0000256" key="9">
    <source>
        <dbReference type="ARBA" id="ARBA00022842"/>
    </source>
</evidence>
<feature type="binding site" evidence="13">
    <location>
        <position position="252"/>
    </location>
    <ligand>
        <name>substrate</name>
    </ligand>
</feature>
<protein>
    <recommendedName>
        <fullName evidence="5">fumarylacetoacetase</fullName>
        <ecNumber evidence="5">3.7.1.2</ecNumber>
    </recommendedName>
</protein>
<feature type="binding site" evidence="14">
    <location>
        <position position="269"/>
    </location>
    <ligand>
        <name>Mg(2+)</name>
        <dbReference type="ChEBI" id="CHEBI:18420"/>
    </ligand>
</feature>
<evidence type="ECO:0000256" key="2">
    <source>
        <dbReference type="ARBA" id="ARBA00001946"/>
    </source>
</evidence>
<dbReference type="GO" id="GO:0046872">
    <property type="term" value="F:metal ion binding"/>
    <property type="evidence" value="ECO:0007669"/>
    <property type="project" value="UniProtKB-KW"/>
</dbReference>
<feature type="binding site" evidence="14">
    <location>
        <position position="213"/>
    </location>
    <ligand>
        <name>Ca(2+)</name>
        <dbReference type="ChEBI" id="CHEBI:29108"/>
    </ligand>
</feature>
<keyword evidence="9 14" id="KW-0460">Magnesium</keyword>
<feature type="binding site" evidence="13">
    <location>
        <position position="256"/>
    </location>
    <ligand>
        <name>substrate</name>
    </ligand>
</feature>
<feature type="binding site" evidence="13">
    <location>
        <position position="154"/>
    </location>
    <ligand>
        <name>substrate</name>
    </ligand>
</feature>
<feature type="binding site" evidence="13">
    <location>
        <position position="362"/>
    </location>
    <ligand>
        <name>substrate</name>
    </ligand>
</feature>
<dbReference type="InterPro" id="IPR005959">
    <property type="entry name" value="Fumarylacetoacetase"/>
</dbReference>
<dbReference type="Pfam" id="PF09298">
    <property type="entry name" value="FAA_hydrolase_N"/>
    <property type="match status" value="1"/>
</dbReference>
<keyword evidence="8 14" id="KW-0106">Calcium</keyword>
<evidence type="ECO:0000256" key="3">
    <source>
        <dbReference type="ARBA" id="ARBA00004782"/>
    </source>
</evidence>
<evidence type="ECO:0000256" key="1">
    <source>
        <dbReference type="ARBA" id="ARBA00001913"/>
    </source>
</evidence>
<feature type="binding site" evidence="14">
    <location>
        <position position="265"/>
    </location>
    <ligand>
        <name>Mg(2+)</name>
        <dbReference type="ChEBI" id="CHEBI:18420"/>
    </ligand>
</feature>